<dbReference type="Gramene" id="TraesCLE_scaffold_305041_01G000100.1">
    <property type="protein sequence ID" value="TraesCLE_scaffold_305041_01G000100.1"/>
    <property type="gene ID" value="TraesCLE_scaffold_305041_01G000100"/>
</dbReference>
<dbReference type="Gramene" id="TraesCAD_scaffold_202924_01G000100.1">
    <property type="protein sequence ID" value="TraesCAD_scaffold_202924_01G000100.1"/>
    <property type="gene ID" value="TraesCAD_scaffold_202924_01G000100"/>
</dbReference>
<evidence type="ECO:0000256" key="3">
    <source>
        <dbReference type="SAM" id="Phobius"/>
    </source>
</evidence>
<dbReference type="GO" id="GO:0004675">
    <property type="term" value="F:transmembrane receptor protein serine/threonine kinase activity"/>
    <property type="evidence" value="ECO:0000318"/>
    <property type="project" value="GO_Central"/>
</dbReference>
<dbReference type="GO" id="GO:0002229">
    <property type="term" value="P:defense response to oomycetes"/>
    <property type="evidence" value="ECO:0000318"/>
    <property type="project" value="GO_Central"/>
</dbReference>
<dbReference type="OMA" id="KRTSWVV"/>
<dbReference type="OrthoDB" id="660141at2759"/>
<evidence type="ECO:0000259" key="4">
    <source>
        <dbReference type="Pfam" id="PF00139"/>
    </source>
</evidence>
<dbReference type="Gene3D" id="2.60.120.200">
    <property type="match status" value="1"/>
</dbReference>
<evidence type="ECO:0000256" key="1">
    <source>
        <dbReference type="ARBA" id="ARBA00007606"/>
    </source>
</evidence>
<evidence type="ECO:0000256" key="2">
    <source>
        <dbReference type="ARBA" id="ARBA00022734"/>
    </source>
</evidence>
<reference evidence="5" key="1">
    <citation type="submission" date="2018-08" db="EMBL/GenBank/DDBJ databases">
        <authorList>
            <person name="Rossello M."/>
        </authorList>
    </citation>
    <scope>NUCLEOTIDE SEQUENCE [LARGE SCALE GENOMIC DNA]</scope>
    <source>
        <strain evidence="5">cv. Chinese Spring</strain>
    </source>
</reference>
<dbReference type="Proteomes" id="UP000019116">
    <property type="component" value="Chromosome 7D"/>
</dbReference>
<evidence type="ECO:0000313" key="6">
    <source>
        <dbReference type="Proteomes" id="UP000019116"/>
    </source>
</evidence>
<keyword evidence="3" id="KW-0472">Membrane</keyword>
<keyword evidence="3" id="KW-1133">Transmembrane helix</keyword>
<keyword evidence="6" id="KW-1185">Reference proteome</keyword>
<dbReference type="FunFam" id="2.60.120.200:FF:000262">
    <property type="entry name" value="OSJNBa0027H06.10-like protein"/>
    <property type="match status" value="1"/>
</dbReference>
<dbReference type="GO" id="GO:0005886">
    <property type="term" value="C:plasma membrane"/>
    <property type="evidence" value="ECO:0000318"/>
    <property type="project" value="GO_Central"/>
</dbReference>
<dbReference type="Gramene" id="TraesCS7D02G327600.1">
    <property type="protein sequence ID" value="TraesCS7D02G327600.1.cds1"/>
    <property type="gene ID" value="TraesCS7D02G327600"/>
</dbReference>
<keyword evidence="3" id="KW-0812">Transmembrane</keyword>
<dbReference type="PaxDb" id="4565-Traes_7DL_CF7DB2BF9.1"/>
<dbReference type="PANTHER" id="PTHR32401">
    <property type="entry name" value="CONCANAVALIN A-LIKE LECTIN FAMILY PROTEIN"/>
    <property type="match status" value="1"/>
</dbReference>
<dbReference type="SMR" id="A0A3B6TSX8"/>
<name>A0A3B6TSX8_WHEAT</name>
<reference evidence="5" key="2">
    <citation type="submission" date="2018-10" db="UniProtKB">
        <authorList>
            <consortium name="EnsemblPlants"/>
        </authorList>
    </citation>
    <scope>IDENTIFICATION</scope>
</reference>
<dbReference type="InterPro" id="IPR050258">
    <property type="entry name" value="Leguminous_Lectin"/>
</dbReference>
<organism evidence="5">
    <name type="scientific">Triticum aestivum</name>
    <name type="common">Wheat</name>
    <dbReference type="NCBI Taxonomy" id="4565"/>
    <lineage>
        <taxon>Eukaryota</taxon>
        <taxon>Viridiplantae</taxon>
        <taxon>Streptophyta</taxon>
        <taxon>Embryophyta</taxon>
        <taxon>Tracheophyta</taxon>
        <taxon>Spermatophyta</taxon>
        <taxon>Magnoliopsida</taxon>
        <taxon>Liliopsida</taxon>
        <taxon>Poales</taxon>
        <taxon>Poaceae</taxon>
        <taxon>BOP clade</taxon>
        <taxon>Pooideae</taxon>
        <taxon>Triticodae</taxon>
        <taxon>Triticeae</taxon>
        <taxon>Triticinae</taxon>
        <taxon>Triticum</taxon>
    </lineage>
</organism>
<dbReference type="GO" id="GO:0030246">
    <property type="term" value="F:carbohydrate binding"/>
    <property type="evidence" value="ECO:0007669"/>
    <property type="project" value="UniProtKB-KW"/>
</dbReference>
<dbReference type="Gramene" id="TraesWEE_scaffold_106100_01G000100.1">
    <property type="protein sequence ID" value="TraesWEE_scaffold_106100_01G000100.1"/>
    <property type="gene ID" value="TraesWEE_scaffold_106100_01G000100"/>
</dbReference>
<dbReference type="Pfam" id="PF00139">
    <property type="entry name" value="Lectin_legB"/>
    <property type="match status" value="1"/>
</dbReference>
<evidence type="ECO:0000313" key="5">
    <source>
        <dbReference type="EnsemblPlants" id="TraesCS7D02G327600.1.cds1"/>
    </source>
</evidence>
<dbReference type="InterPro" id="IPR001220">
    <property type="entry name" value="Legume_lectin_dom"/>
</dbReference>
<dbReference type="Gramene" id="TraesCS7D03G0779300.1">
    <property type="protein sequence ID" value="TraesCS7D03G0779300.1.CDS1"/>
    <property type="gene ID" value="TraesCS7D03G0779300"/>
</dbReference>
<protein>
    <recommendedName>
        <fullName evidence="4">Legume lectin domain-containing protein</fullName>
    </recommendedName>
</protein>
<sequence length="323" mass="34508">MFLSEYPDTRSQTTDARITISCKMSALALALVLLCSAAIMVAPAAADVESHSFPVFNATTTESLWVATNMSIVMPAALLFMPEQPLPEVNVSEGFLLLPKRIDVWRAGAGALPTREASFNTSFTVESSAPPVSFVLLLDRFPTLNNPLGLRGANDSWTGAAPNATDGLSAVEVGTVRSYAPESPNVGLNVTIAPNGTAAPGRRAVWVEYNAVEHILRVYVAAGGEPRPARALLDARLSLAGQGTTQTALVGFFAARVRDIFLAVRDWDLTVDRLDTNGKKKGTPWWVILIAVIGSVAATAAIVSLVVCSFVSRRRARDMEPKQ</sequence>
<dbReference type="STRING" id="4565.A0A3B6TSX8"/>
<feature type="transmembrane region" description="Helical" evidence="3">
    <location>
        <begin position="285"/>
        <end position="312"/>
    </location>
</feature>
<dbReference type="InterPro" id="IPR013320">
    <property type="entry name" value="ConA-like_dom_sf"/>
</dbReference>
<feature type="domain" description="Legume lectin" evidence="4">
    <location>
        <begin position="52"/>
        <end position="276"/>
    </location>
</feature>
<dbReference type="EnsemblPlants" id="TraesCS7D02G327600.1">
    <property type="protein sequence ID" value="TraesCS7D02G327600.1.cds1"/>
    <property type="gene ID" value="TraesCS7D02G327600"/>
</dbReference>
<proteinExistence type="inferred from homology"/>
<dbReference type="AlphaFoldDB" id="A0A3B6TSX8"/>
<keyword evidence="2" id="KW-0430">Lectin</keyword>
<dbReference type="PANTHER" id="PTHR32401:SF43">
    <property type="entry name" value="LEGUME LECTIN DOMAIN-CONTAINING PROTEIN"/>
    <property type="match status" value="1"/>
</dbReference>
<comment type="similarity">
    <text evidence="1">Belongs to the leguminous lectin family.</text>
</comment>
<dbReference type="Gramene" id="TraesROB_scaffold_113062_01G000300.1">
    <property type="protein sequence ID" value="TraesROB_scaffold_113062_01G000300.1"/>
    <property type="gene ID" value="TraesROB_scaffold_113062_01G000300"/>
</dbReference>
<dbReference type="SUPFAM" id="SSF49899">
    <property type="entry name" value="Concanavalin A-like lectins/glucanases"/>
    <property type="match status" value="1"/>
</dbReference>
<dbReference type="GO" id="GO:0042742">
    <property type="term" value="P:defense response to bacterium"/>
    <property type="evidence" value="ECO:0000318"/>
    <property type="project" value="GO_Central"/>
</dbReference>
<accession>A0A3B6TSX8</accession>